<feature type="transmembrane region" description="Helical" evidence="1">
    <location>
        <begin position="39"/>
        <end position="57"/>
    </location>
</feature>
<dbReference type="PANTHER" id="PTHR28008">
    <property type="entry name" value="DOMAIN PROTEIN, PUTATIVE (AFU_ORTHOLOGUE AFUA_3G10980)-RELATED"/>
    <property type="match status" value="1"/>
</dbReference>
<dbReference type="PANTHER" id="PTHR28008:SF1">
    <property type="entry name" value="DOMAIN PROTEIN, PUTATIVE (AFU_ORTHOLOGUE AFUA_3G10980)-RELATED"/>
    <property type="match status" value="1"/>
</dbReference>
<dbReference type="NCBIfam" id="NF037970">
    <property type="entry name" value="vanZ_1"/>
    <property type="match status" value="1"/>
</dbReference>
<name>D1Q0F7_9BACT</name>
<dbReference type="EMBL" id="ACKS01000108">
    <property type="protein sequence ID" value="EFA42942.1"/>
    <property type="molecule type" value="Genomic_DNA"/>
</dbReference>
<keyword evidence="1" id="KW-1133">Transmembrane helix</keyword>
<evidence type="ECO:0000313" key="3">
    <source>
        <dbReference type="Proteomes" id="UP000003160"/>
    </source>
</evidence>
<evidence type="ECO:0000313" key="2">
    <source>
        <dbReference type="EMBL" id="EFA42942.1"/>
    </source>
</evidence>
<accession>D1Q0F7</accession>
<dbReference type="HOGENOM" id="CLU_096028_2_3_10"/>
<proteinExistence type="predicted"/>
<feature type="transmembrane region" description="Helical" evidence="1">
    <location>
        <begin position="69"/>
        <end position="88"/>
    </location>
</feature>
<gene>
    <name evidence="2" type="ORF">HMPREF0645_2692</name>
</gene>
<reference evidence="2 3" key="1">
    <citation type="submission" date="2009-10" db="EMBL/GenBank/DDBJ databases">
        <authorList>
            <person name="Qin X."/>
            <person name="Bachman B."/>
            <person name="Battles P."/>
            <person name="Bell A."/>
            <person name="Bess C."/>
            <person name="Bickham C."/>
            <person name="Chaboub L."/>
            <person name="Chen D."/>
            <person name="Coyle M."/>
            <person name="Deiros D.R."/>
            <person name="Dinh H."/>
            <person name="Forbes L."/>
            <person name="Fowler G."/>
            <person name="Francisco L."/>
            <person name="Fu Q."/>
            <person name="Gubbala S."/>
            <person name="Hale W."/>
            <person name="Han Y."/>
            <person name="Hemphill L."/>
            <person name="Highlander S.K."/>
            <person name="Hirani K."/>
            <person name="Hogues M."/>
            <person name="Jackson L."/>
            <person name="Jakkamsetti A."/>
            <person name="Javaid M."/>
            <person name="Jiang H."/>
            <person name="Korchina V."/>
            <person name="Kovar C."/>
            <person name="Lara F."/>
            <person name="Lee S."/>
            <person name="Mata R."/>
            <person name="Mathew T."/>
            <person name="Moen C."/>
            <person name="Morales K."/>
            <person name="Munidasa M."/>
            <person name="Nazareth L."/>
            <person name="Ngo R."/>
            <person name="Nguyen L."/>
            <person name="Okwuonu G."/>
            <person name="Ongeri F."/>
            <person name="Patil S."/>
            <person name="Petrosino J."/>
            <person name="Pham C."/>
            <person name="Pham P."/>
            <person name="Pu L.-L."/>
            <person name="Puazo M."/>
            <person name="Raj R."/>
            <person name="Reid J."/>
            <person name="Rouhana J."/>
            <person name="Saada N."/>
            <person name="Shang Y."/>
            <person name="Simmons D."/>
            <person name="Thornton R."/>
            <person name="Warren J."/>
            <person name="Weissenberger G."/>
            <person name="Zhang J."/>
            <person name="Zhang L."/>
            <person name="Zhou C."/>
            <person name="Zhu D."/>
            <person name="Muzny D."/>
            <person name="Worley K."/>
            <person name="Gibbs R."/>
        </authorList>
    </citation>
    <scope>NUCLEOTIDE SEQUENCE [LARGE SCALE GENOMIC DNA]</scope>
    <source>
        <strain evidence="2 3">DSM 17361</strain>
    </source>
</reference>
<evidence type="ECO:0000256" key="1">
    <source>
        <dbReference type="SAM" id="Phobius"/>
    </source>
</evidence>
<dbReference type="Proteomes" id="UP000003160">
    <property type="component" value="Unassembled WGS sequence"/>
</dbReference>
<evidence type="ECO:0008006" key="4">
    <source>
        <dbReference type="Google" id="ProtNLM"/>
    </source>
</evidence>
<organism evidence="2 3">
    <name type="scientific">Hallella bergensis DSM 17361</name>
    <dbReference type="NCBI Taxonomy" id="585502"/>
    <lineage>
        <taxon>Bacteria</taxon>
        <taxon>Pseudomonadati</taxon>
        <taxon>Bacteroidota</taxon>
        <taxon>Bacteroidia</taxon>
        <taxon>Bacteroidales</taxon>
        <taxon>Prevotellaceae</taxon>
        <taxon>Hallella</taxon>
    </lineage>
</organism>
<keyword evidence="1" id="KW-0812">Transmembrane</keyword>
<dbReference type="AlphaFoldDB" id="D1Q0F7"/>
<dbReference type="OrthoDB" id="1524985at2"/>
<keyword evidence="3" id="KW-1185">Reference proteome</keyword>
<comment type="caution">
    <text evidence="2">The sequence shown here is derived from an EMBL/GenBank/DDBJ whole genome shotgun (WGS) entry which is preliminary data.</text>
</comment>
<protein>
    <recommendedName>
        <fullName evidence="4">VanZ-like domain-containing protein</fullName>
    </recommendedName>
</protein>
<feature type="transmembrane region" description="Helical" evidence="1">
    <location>
        <begin position="7"/>
        <end position="27"/>
    </location>
</feature>
<dbReference type="RefSeq" id="WP_007175087.1">
    <property type="nucleotide sequence ID" value="NZ_GG704783.1"/>
</dbReference>
<dbReference type="eggNOG" id="COG5652">
    <property type="taxonomic scope" value="Bacteria"/>
</dbReference>
<feature type="transmembrane region" description="Helical" evidence="1">
    <location>
        <begin position="100"/>
        <end position="124"/>
    </location>
</feature>
<keyword evidence="1" id="KW-0472">Membrane</keyword>
<sequence>MMHFIKQYTLSFICMVVIWILCLVPIPETPLSQINMVDKWTHIVMFGGWCTVLWLEYGLHHQVINMKRTIPYAIIFPILMGGLIEIVQQTCTGGNRSGDFIDFIADAIGVLLGAAIGIPLALMISKRNKDS</sequence>